<dbReference type="PRINTS" id="PR02008">
    <property type="entry name" value="RCMTFAMILY"/>
</dbReference>
<dbReference type="Gene3D" id="3.40.50.150">
    <property type="entry name" value="Vaccinia Virus protein VP39"/>
    <property type="match status" value="1"/>
</dbReference>
<evidence type="ECO:0000259" key="6">
    <source>
        <dbReference type="PROSITE" id="PS51686"/>
    </source>
</evidence>
<evidence type="ECO:0000256" key="3">
    <source>
        <dbReference type="ARBA" id="ARBA00022679"/>
    </source>
</evidence>
<dbReference type="Pfam" id="PF17125">
    <property type="entry name" value="Methyltr_RsmF_N"/>
    <property type="match status" value="1"/>
</dbReference>
<dbReference type="InterPro" id="IPR029063">
    <property type="entry name" value="SAM-dependent_MTases_sf"/>
</dbReference>
<keyword evidence="4" id="KW-0949">S-adenosyl-L-methionine</keyword>
<feature type="domain" description="SAM-dependent MTase RsmB/NOP-type" evidence="6">
    <location>
        <begin position="51"/>
        <end position="335"/>
    </location>
</feature>
<dbReference type="InterPro" id="IPR049560">
    <property type="entry name" value="MeTrfase_RsmB-F_NOP2_cat"/>
</dbReference>
<dbReference type="InterPro" id="IPR001678">
    <property type="entry name" value="MeTrfase_RsmB-F_NOP2_dom"/>
</dbReference>
<evidence type="ECO:0000256" key="2">
    <source>
        <dbReference type="ARBA" id="ARBA00022603"/>
    </source>
</evidence>
<protein>
    <submittedName>
        <fullName evidence="7">RsmB/NOP family class I SAM-dependent RNA methyltransferase</fullName>
    </submittedName>
</protein>
<evidence type="ECO:0000256" key="1">
    <source>
        <dbReference type="ARBA" id="ARBA00022490"/>
    </source>
</evidence>
<evidence type="ECO:0000313" key="7">
    <source>
        <dbReference type="EMBL" id="BFH73334.1"/>
    </source>
</evidence>
<dbReference type="PANTHER" id="PTHR22807:SF74">
    <property type="entry name" value="TRNA (CYTOSINE(48)-C(5))-METHYLTRANSFERASE"/>
    <property type="match status" value="1"/>
</dbReference>
<evidence type="ECO:0000256" key="4">
    <source>
        <dbReference type="ARBA" id="ARBA00022691"/>
    </source>
</evidence>
<dbReference type="PANTHER" id="PTHR22807">
    <property type="entry name" value="NOP2 YEAST -RELATED NOL1/NOP2/FMU SUN DOMAIN-CONTAINING"/>
    <property type="match status" value="1"/>
</dbReference>
<dbReference type="AlphaFoldDB" id="A0AAT9GRK8"/>
<dbReference type="InterPro" id="IPR031341">
    <property type="entry name" value="Methyltr_RsmF_N"/>
</dbReference>
<evidence type="ECO:0000256" key="5">
    <source>
        <dbReference type="ARBA" id="ARBA00022884"/>
    </source>
</evidence>
<dbReference type="RefSeq" id="WP_369611481.1">
    <property type="nucleotide sequence ID" value="NZ_AP031322.1"/>
</dbReference>
<dbReference type="Gene3D" id="3.30.70.1170">
    <property type="entry name" value="Sun protein, domain 3"/>
    <property type="match status" value="1"/>
</dbReference>
<accession>A0AAT9GRK8</accession>
<name>A0AAT9GRK8_9CREN</name>
<keyword evidence="2 7" id="KW-0489">Methyltransferase</keyword>
<dbReference type="GO" id="GO:0003723">
    <property type="term" value="F:RNA binding"/>
    <property type="evidence" value="ECO:0007669"/>
    <property type="project" value="UniProtKB-KW"/>
</dbReference>
<dbReference type="GO" id="GO:0016428">
    <property type="term" value="F:tRNA (cytidine-5-)-methyltransferase activity"/>
    <property type="evidence" value="ECO:0007669"/>
    <property type="project" value="TreeGrafter"/>
</dbReference>
<dbReference type="GO" id="GO:0030488">
    <property type="term" value="P:tRNA methylation"/>
    <property type="evidence" value="ECO:0007669"/>
    <property type="project" value="TreeGrafter"/>
</dbReference>
<organism evidence="7">
    <name type="scientific">Sulfurisphaera javensis</name>
    <dbReference type="NCBI Taxonomy" id="2049879"/>
    <lineage>
        <taxon>Archaea</taxon>
        <taxon>Thermoproteota</taxon>
        <taxon>Thermoprotei</taxon>
        <taxon>Sulfolobales</taxon>
        <taxon>Sulfolobaceae</taxon>
        <taxon>Sulfurisphaera</taxon>
    </lineage>
</organism>
<proteinExistence type="predicted"/>
<dbReference type="Pfam" id="PF01189">
    <property type="entry name" value="Methyltr_RsmB-F"/>
    <property type="match status" value="1"/>
</dbReference>
<keyword evidence="5" id="KW-0694">RNA-binding</keyword>
<dbReference type="PROSITE" id="PS51686">
    <property type="entry name" value="SAM_MT_RSMB_NOP"/>
    <property type="match status" value="1"/>
</dbReference>
<dbReference type="SUPFAM" id="SSF53335">
    <property type="entry name" value="S-adenosyl-L-methionine-dependent methyltransferases"/>
    <property type="match status" value="1"/>
</dbReference>
<dbReference type="EMBL" id="AP031322">
    <property type="protein sequence ID" value="BFH73334.1"/>
    <property type="molecule type" value="Genomic_DNA"/>
</dbReference>
<sequence>MSIEDYIKKYNNLFFVSPSFKAIRLARKYKFLDYMIERYLKIMGDNETEEFLYSCSYPLRKSIRCNDLLISCEKLERRMREKGFELEKVHWLKHGYIVKSVPPRPSLGATIEYLSGYYYIQGLASMVPAYVLNPTSQDFVLDMAAAPGGKTTQLAQLMQNSGIIVAVEKSRERIRSLYSNINRMGVKNTILLRADATILNKLNAKFSKILLDAPCSGEGLIPEDPSRKTKTTIDDLREFFYTQLRLIDTAYKVLKEGGVLVYSTCSVAPEENEAVVNYLVENYNVKIDKISGYPAISGLTEYNGIKFDESLRNCIRFYPHKSGTEGFFICKIIKE</sequence>
<reference evidence="7" key="1">
    <citation type="submission" date="2024-03" db="EMBL/GenBank/DDBJ databases">
        <title>Complete genome sequence of Sulfurisphaera javensis strain KD-1.</title>
        <authorList>
            <person name="Sakai H."/>
            <person name="Nur N."/>
            <person name="Suwanto A."/>
            <person name="Kurosawa N."/>
        </authorList>
    </citation>
    <scope>NUCLEOTIDE SEQUENCE</scope>
    <source>
        <strain evidence="7">KD-1</strain>
    </source>
</reference>
<dbReference type="CDD" id="cd02440">
    <property type="entry name" value="AdoMet_MTases"/>
    <property type="match status" value="1"/>
</dbReference>
<dbReference type="GeneID" id="92354216"/>
<dbReference type="InterPro" id="IPR023267">
    <property type="entry name" value="RCMT"/>
</dbReference>
<keyword evidence="1" id="KW-0963">Cytoplasm</keyword>
<keyword evidence="3" id="KW-0808">Transferase</keyword>
<gene>
    <name evidence="7" type="ORF">SJAV_12780</name>
</gene>
<dbReference type="KEGG" id="sjv:SJAV_12780"/>